<evidence type="ECO:0000259" key="2">
    <source>
        <dbReference type="Pfam" id="PF01757"/>
    </source>
</evidence>
<reference evidence="3" key="1">
    <citation type="submission" date="2020-10" db="EMBL/GenBank/DDBJ databases">
        <title>Taxonomic study of unclassified bacteria belonging to the class Ktedonobacteria.</title>
        <authorList>
            <person name="Yabe S."/>
            <person name="Wang C.M."/>
            <person name="Zheng Y."/>
            <person name="Sakai Y."/>
            <person name="Cavaletti L."/>
            <person name="Monciardini P."/>
            <person name="Donadio S."/>
        </authorList>
    </citation>
    <scope>NUCLEOTIDE SEQUENCE</scope>
    <source>
        <strain evidence="3">SOSP1-1</strain>
    </source>
</reference>
<feature type="transmembrane region" description="Helical" evidence="1">
    <location>
        <begin position="262"/>
        <end position="280"/>
    </location>
</feature>
<proteinExistence type="predicted"/>
<dbReference type="EMBL" id="BNJF01000003">
    <property type="protein sequence ID" value="GHO47967.1"/>
    <property type="molecule type" value="Genomic_DNA"/>
</dbReference>
<keyword evidence="4" id="KW-1185">Reference proteome</keyword>
<name>A0A8J3MT89_9CHLR</name>
<dbReference type="PANTHER" id="PTHR36927:SF4">
    <property type="entry name" value="BLR5718 PROTEIN"/>
    <property type="match status" value="1"/>
</dbReference>
<feature type="transmembrane region" description="Helical" evidence="1">
    <location>
        <begin position="73"/>
        <end position="95"/>
    </location>
</feature>
<keyword evidence="1" id="KW-1133">Transmembrane helix</keyword>
<feature type="transmembrane region" description="Helical" evidence="1">
    <location>
        <begin position="362"/>
        <end position="380"/>
    </location>
</feature>
<feature type="transmembrane region" description="Helical" evidence="1">
    <location>
        <begin position="37"/>
        <end position="61"/>
    </location>
</feature>
<dbReference type="PANTHER" id="PTHR36927">
    <property type="entry name" value="BLR4337 PROTEIN"/>
    <property type="match status" value="1"/>
</dbReference>
<dbReference type="InterPro" id="IPR002656">
    <property type="entry name" value="Acyl_transf_3_dom"/>
</dbReference>
<evidence type="ECO:0000313" key="4">
    <source>
        <dbReference type="Proteomes" id="UP000612362"/>
    </source>
</evidence>
<keyword evidence="1" id="KW-0812">Transmembrane</keyword>
<gene>
    <name evidence="3" type="ORF">KSX_61300</name>
</gene>
<accession>A0A8J3MT89</accession>
<feature type="transmembrane region" description="Helical" evidence="1">
    <location>
        <begin position="333"/>
        <end position="350"/>
    </location>
</feature>
<protein>
    <recommendedName>
        <fullName evidence="2">Acyltransferase 3 domain-containing protein</fullName>
    </recommendedName>
</protein>
<dbReference type="GO" id="GO:0016747">
    <property type="term" value="F:acyltransferase activity, transferring groups other than amino-acyl groups"/>
    <property type="evidence" value="ECO:0007669"/>
    <property type="project" value="InterPro"/>
</dbReference>
<dbReference type="RefSeq" id="WP_220197186.1">
    <property type="nucleotide sequence ID" value="NZ_BNJF01000003.1"/>
</dbReference>
<evidence type="ECO:0000256" key="1">
    <source>
        <dbReference type="SAM" id="Phobius"/>
    </source>
</evidence>
<feature type="transmembrane region" description="Helical" evidence="1">
    <location>
        <begin position="232"/>
        <end position="250"/>
    </location>
</feature>
<keyword evidence="1" id="KW-0472">Membrane</keyword>
<feature type="transmembrane region" description="Helical" evidence="1">
    <location>
        <begin position="198"/>
        <end position="220"/>
    </location>
</feature>
<dbReference type="AlphaFoldDB" id="A0A8J3MT89"/>
<dbReference type="Proteomes" id="UP000612362">
    <property type="component" value="Unassembled WGS sequence"/>
</dbReference>
<dbReference type="Pfam" id="PF01757">
    <property type="entry name" value="Acyl_transf_3"/>
    <property type="match status" value="1"/>
</dbReference>
<sequence length="390" mass="44115">MSLPLEHTTTQPIEETQEEIQIANRPARLFFIDHIRVVLTMLVIVHHLALTYIYAPLWYYIDPTKDPLVSALLGFIVLFNQSFFMGSFFLISAYFTPASYERKGARAFLRDRVQRLGVPLVLFTFVLQGLTLYLGAGTPQPIGDFIAHNGIELIGTGPLWFAEALLVFDCVYVLYRWLTRTRTVNAPAERKPLTYRTILLFTLALSVAVFVTRIWVPFGWTIPYVNLIPSNFPQYIALFIAGLFASRHDWFRTVSGAKGKVGLGVALGSMLILLPLSLSGGDAFVSGLHWQVYTYALWESLMGVGMSLGMIVFFRRVWNRSGRVSRIFSEQAFAVYVIHPLILVCVAEYLLHALPLPTLGKFALAIPLSIAFCFAFAYLLRRIPFARRIF</sequence>
<organism evidence="3 4">
    <name type="scientific">Ktedonospora formicarum</name>
    <dbReference type="NCBI Taxonomy" id="2778364"/>
    <lineage>
        <taxon>Bacteria</taxon>
        <taxon>Bacillati</taxon>
        <taxon>Chloroflexota</taxon>
        <taxon>Ktedonobacteria</taxon>
        <taxon>Ktedonobacterales</taxon>
        <taxon>Ktedonobacteraceae</taxon>
        <taxon>Ktedonospora</taxon>
    </lineage>
</organism>
<comment type="caution">
    <text evidence="3">The sequence shown here is derived from an EMBL/GenBank/DDBJ whole genome shotgun (WGS) entry which is preliminary data.</text>
</comment>
<feature type="transmembrane region" description="Helical" evidence="1">
    <location>
        <begin position="116"/>
        <end position="136"/>
    </location>
</feature>
<evidence type="ECO:0000313" key="3">
    <source>
        <dbReference type="EMBL" id="GHO47967.1"/>
    </source>
</evidence>
<dbReference type="InterPro" id="IPR050623">
    <property type="entry name" value="Glucan_succinyl_AcylTrfase"/>
</dbReference>
<feature type="transmembrane region" description="Helical" evidence="1">
    <location>
        <begin position="159"/>
        <end position="178"/>
    </location>
</feature>
<feature type="transmembrane region" description="Helical" evidence="1">
    <location>
        <begin position="292"/>
        <end position="313"/>
    </location>
</feature>
<feature type="domain" description="Acyltransferase 3" evidence="2">
    <location>
        <begin position="31"/>
        <end position="377"/>
    </location>
</feature>